<organism evidence="1">
    <name type="scientific">bioreactor metagenome</name>
    <dbReference type="NCBI Taxonomy" id="1076179"/>
    <lineage>
        <taxon>unclassified sequences</taxon>
        <taxon>metagenomes</taxon>
        <taxon>ecological metagenomes</taxon>
    </lineage>
</organism>
<dbReference type="AlphaFoldDB" id="A0A645JB38"/>
<evidence type="ECO:0000313" key="1">
    <source>
        <dbReference type="EMBL" id="MPN59949.1"/>
    </source>
</evidence>
<accession>A0A645JB38</accession>
<name>A0A645JB38_9ZZZZ</name>
<protein>
    <submittedName>
        <fullName evidence="1">Uncharacterized protein</fullName>
    </submittedName>
</protein>
<proteinExistence type="predicted"/>
<gene>
    <name evidence="1" type="ORF">SDC9_207672</name>
</gene>
<reference evidence="1" key="1">
    <citation type="submission" date="2019-08" db="EMBL/GenBank/DDBJ databases">
        <authorList>
            <person name="Kucharzyk K."/>
            <person name="Murdoch R.W."/>
            <person name="Higgins S."/>
            <person name="Loffler F."/>
        </authorList>
    </citation>
    <scope>NUCLEOTIDE SEQUENCE</scope>
</reference>
<comment type="caution">
    <text evidence="1">The sequence shown here is derived from an EMBL/GenBank/DDBJ whole genome shotgun (WGS) entry which is preliminary data.</text>
</comment>
<dbReference type="EMBL" id="VSSQ01134569">
    <property type="protein sequence ID" value="MPN59949.1"/>
    <property type="molecule type" value="Genomic_DNA"/>
</dbReference>
<sequence length="100" mass="11576">MERHHTVVFDWSQTQIYSQEVPLSQRCQEIADVAKTIFLAIGGDVDTGIYQYDPDHECPKFIWNLVNHNNGDARAIHLQFYQMAHRLFGEGYIPSKTLPL</sequence>